<protein>
    <submittedName>
        <fullName evidence="1">Uncharacterized protein</fullName>
    </submittedName>
</protein>
<sequence>MVKWGYSPTRSDNIIEPVHRLWFKLNGEVGVISHPQRQYNRTELNAEVGIISHPQRQYNRTGSQVTVQSCFEFRRVHIGVLVVRVLCKMKWCGGDTFPPVTTTNSDLQSTLPVTSSVSLCLPTSELRNFLTFGGGL</sequence>
<dbReference type="AlphaFoldDB" id="A0ABD2BI97"/>
<evidence type="ECO:0000313" key="2">
    <source>
        <dbReference type="Proteomes" id="UP001607303"/>
    </source>
</evidence>
<gene>
    <name evidence="1" type="ORF">V1477_014710</name>
</gene>
<evidence type="ECO:0000313" key="1">
    <source>
        <dbReference type="EMBL" id="KAL2732469.1"/>
    </source>
</evidence>
<proteinExistence type="predicted"/>
<organism evidence="1 2">
    <name type="scientific">Vespula maculifrons</name>
    <name type="common">Eastern yellow jacket</name>
    <name type="synonym">Wasp</name>
    <dbReference type="NCBI Taxonomy" id="7453"/>
    <lineage>
        <taxon>Eukaryota</taxon>
        <taxon>Metazoa</taxon>
        <taxon>Ecdysozoa</taxon>
        <taxon>Arthropoda</taxon>
        <taxon>Hexapoda</taxon>
        <taxon>Insecta</taxon>
        <taxon>Pterygota</taxon>
        <taxon>Neoptera</taxon>
        <taxon>Endopterygota</taxon>
        <taxon>Hymenoptera</taxon>
        <taxon>Apocrita</taxon>
        <taxon>Aculeata</taxon>
        <taxon>Vespoidea</taxon>
        <taxon>Vespidae</taxon>
        <taxon>Vespinae</taxon>
        <taxon>Vespula</taxon>
    </lineage>
</organism>
<dbReference type="Proteomes" id="UP001607303">
    <property type="component" value="Unassembled WGS sequence"/>
</dbReference>
<keyword evidence="2" id="KW-1185">Reference proteome</keyword>
<name>A0ABD2BI97_VESMC</name>
<accession>A0ABD2BI97</accession>
<dbReference type="EMBL" id="JAYRBN010000075">
    <property type="protein sequence ID" value="KAL2732469.1"/>
    <property type="molecule type" value="Genomic_DNA"/>
</dbReference>
<reference evidence="1 2" key="1">
    <citation type="journal article" date="2024" name="Ann. Entomol. Soc. Am.">
        <title>Genomic analyses of the southern and eastern yellowjacket wasps (Hymenoptera: Vespidae) reveal evolutionary signatures of social life.</title>
        <authorList>
            <person name="Catto M.A."/>
            <person name="Caine P.B."/>
            <person name="Orr S.E."/>
            <person name="Hunt B.G."/>
            <person name="Goodisman M.A.D."/>
        </authorList>
    </citation>
    <scope>NUCLEOTIDE SEQUENCE [LARGE SCALE GENOMIC DNA]</scope>
    <source>
        <strain evidence="1">232</strain>
        <tissue evidence="1">Head and thorax</tissue>
    </source>
</reference>
<comment type="caution">
    <text evidence="1">The sequence shown here is derived from an EMBL/GenBank/DDBJ whole genome shotgun (WGS) entry which is preliminary data.</text>
</comment>